<evidence type="ECO:0000256" key="1">
    <source>
        <dbReference type="ARBA" id="ARBA00005187"/>
    </source>
</evidence>
<dbReference type="InterPro" id="IPR051786">
    <property type="entry name" value="ASN_synthetase/amidase"/>
</dbReference>
<name>A0ABP3W290_9BURK</name>
<feature type="domain" description="Glutamine amidotransferase type-2" evidence="7">
    <location>
        <begin position="1"/>
        <end position="92"/>
    </location>
</feature>
<comment type="catalytic activity">
    <reaction evidence="6">
        <text>L-aspartate + L-glutamine + ATP + H2O = L-asparagine + L-glutamate + AMP + diphosphate + H(+)</text>
        <dbReference type="Rhea" id="RHEA:12228"/>
        <dbReference type="ChEBI" id="CHEBI:15377"/>
        <dbReference type="ChEBI" id="CHEBI:15378"/>
        <dbReference type="ChEBI" id="CHEBI:29985"/>
        <dbReference type="ChEBI" id="CHEBI:29991"/>
        <dbReference type="ChEBI" id="CHEBI:30616"/>
        <dbReference type="ChEBI" id="CHEBI:33019"/>
        <dbReference type="ChEBI" id="CHEBI:58048"/>
        <dbReference type="ChEBI" id="CHEBI:58359"/>
        <dbReference type="ChEBI" id="CHEBI:456215"/>
        <dbReference type="EC" id="6.3.5.4"/>
    </reaction>
</comment>
<dbReference type="Gene3D" id="3.40.50.620">
    <property type="entry name" value="HUPs"/>
    <property type="match status" value="1"/>
</dbReference>
<comment type="caution">
    <text evidence="8">The sequence shown here is derived from an EMBL/GenBank/DDBJ whole genome shotgun (WGS) entry which is preliminary data.</text>
</comment>
<evidence type="ECO:0000256" key="4">
    <source>
        <dbReference type="ARBA" id="ARBA00022741"/>
    </source>
</evidence>
<evidence type="ECO:0000259" key="7">
    <source>
        <dbReference type="PROSITE" id="PS51278"/>
    </source>
</evidence>
<evidence type="ECO:0000256" key="3">
    <source>
        <dbReference type="ARBA" id="ARBA00012737"/>
    </source>
</evidence>
<dbReference type="NCBIfam" id="TIGR01536">
    <property type="entry name" value="asn_synth_AEB"/>
    <property type="match status" value="1"/>
</dbReference>
<gene>
    <name evidence="8" type="primary">asnB_1</name>
    <name evidence="8" type="ORF">GCM10009108_01240</name>
</gene>
<evidence type="ECO:0000313" key="8">
    <source>
        <dbReference type="EMBL" id="GAA0772370.1"/>
    </source>
</evidence>
<keyword evidence="9" id="KW-1185">Reference proteome</keyword>
<evidence type="ECO:0000256" key="2">
    <source>
        <dbReference type="ARBA" id="ARBA00005752"/>
    </source>
</evidence>
<comment type="similarity">
    <text evidence="2">Belongs to the asparagine synthetase family.</text>
</comment>
<dbReference type="PANTHER" id="PTHR43284">
    <property type="entry name" value="ASPARAGINE SYNTHETASE (GLUTAMINE-HYDROLYZING)"/>
    <property type="match status" value="1"/>
</dbReference>
<proteinExistence type="inferred from homology"/>
<dbReference type="PANTHER" id="PTHR43284:SF1">
    <property type="entry name" value="ASPARAGINE SYNTHETASE"/>
    <property type="match status" value="1"/>
</dbReference>
<dbReference type="Gene3D" id="3.60.20.10">
    <property type="entry name" value="Glutamine Phosphoribosylpyrophosphate, subunit 1, domain 1"/>
    <property type="match status" value="1"/>
</dbReference>
<dbReference type="EC" id="6.3.5.4" evidence="3"/>
<dbReference type="EMBL" id="BAAAEX010000001">
    <property type="protein sequence ID" value="GAA0772370.1"/>
    <property type="molecule type" value="Genomic_DNA"/>
</dbReference>
<keyword evidence="4" id="KW-0547">Nucleotide-binding</keyword>
<dbReference type="Pfam" id="PF13537">
    <property type="entry name" value="GATase_7"/>
    <property type="match status" value="1"/>
</dbReference>
<evidence type="ECO:0000256" key="5">
    <source>
        <dbReference type="ARBA" id="ARBA00022840"/>
    </source>
</evidence>
<dbReference type="SUPFAM" id="SSF56235">
    <property type="entry name" value="N-terminal nucleophile aminohydrolases (Ntn hydrolases)"/>
    <property type="match status" value="1"/>
</dbReference>
<evidence type="ECO:0000256" key="6">
    <source>
        <dbReference type="ARBA" id="ARBA00048741"/>
    </source>
</evidence>
<dbReference type="PROSITE" id="PS51278">
    <property type="entry name" value="GATASE_TYPE_2"/>
    <property type="match status" value="1"/>
</dbReference>
<dbReference type="Proteomes" id="UP001500573">
    <property type="component" value="Unassembled WGS sequence"/>
</dbReference>
<dbReference type="InterPro" id="IPR006426">
    <property type="entry name" value="Asn_synth_AEB"/>
</dbReference>
<dbReference type="CDD" id="cd01991">
    <property type="entry name" value="Asn_synthase_B_C"/>
    <property type="match status" value="1"/>
</dbReference>
<organism evidence="8 9">
    <name type="scientific">Castellaniella ginsengisoli</name>
    <dbReference type="NCBI Taxonomy" id="546114"/>
    <lineage>
        <taxon>Bacteria</taxon>
        <taxon>Pseudomonadati</taxon>
        <taxon>Pseudomonadota</taxon>
        <taxon>Betaproteobacteria</taxon>
        <taxon>Burkholderiales</taxon>
        <taxon>Alcaligenaceae</taxon>
        <taxon>Castellaniella</taxon>
    </lineage>
</organism>
<dbReference type="SUPFAM" id="SSF52402">
    <property type="entry name" value="Adenine nucleotide alpha hydrolases-like"/>
    <property type="match status" value="1"/>
</dbReference>
<protein>
    <recommendedName>
        <fullName evidence="3">asparagine synthase (glutamine-hydrolyzing)</fullName>
        <ecNumber evidence="3">6.3.5.4</ecNumber>
    </recommendedName>
</protein>
<keyword evidence="5" id="KW-0067">ATP-binding</keyword>
<sequence>MFAFALWDRQDRTLTLARDRMGEKPLYWGWQGQTLLFGSELKALRVHPDFQGMIDREALTLLLRYNYIPAPYSIYRGIRKLPAGHYVVIAAGDRDAMPRPFWDYRNVVRAGLETPFTGTDGQAIDELEARLMTSIQGQRVADVPLGAFLSGGIDSSLVVALMQRQASQRVNTYAIGFQDKAFDEAVHARAVADHLDTDHAELYVTEQDALAIVPELPRIYCEPFADSSQIPTFLVSRMARQRVTVALSGDGGDELFGGYTPYQFMPRLWGWLRMVPAPLRQGVAALLAPLPVPQRIEKLLAILGAASREDLYFRVRSHWMNTESVVLGANEPDSLLRNPGEWRFVESFEAWMMSLDVCGYMPDDILVKVDRAAMANSLETRVPLLDHRVVEFAARLPLSMKIRGGQGKWVLRQLLYRYVPQSLVDRPKAGFAVPLGSWLRGPLREWAEDLLQESRLLQEGYFNTKRVRETWREHLSGRADRSSKLWSILMFQAWLADQ</sequence>
<dbReference type="InterPro" id="IPR029055">
    <property type="entry name" value="Ntn_hydrolases_N"/>
</dbReference>
<dbReference type="PIRSF" id="PIRSF001589">
    <property type="entry name" value="Asn_synthetase_glu-h"/>
    <property type="match status" value="1"/>
</dbReference>
<reference evidence="9" key="1">
    <citation type="journal article" date="2019" name="Int. J. Syst. Evol. Microbiol.">
        <title>The Global Catalogue of Microorganisms (GCM) 10K type strain sequencing project: providing services to taxonomists for standard genome sequencing and annotation.</title>
        <authorList>
            <consortium name="The Broad Institute Genomics Platform"/>
            <consortium name="The Broad Institute Genome Sequencing Center for Infectious Disease"/>
            <person name="Wu L."/>
            <person name="Ma J."/>
        </authorList>
    </citation>
    <scope>NUCLEOTIDE SEQUENCE [LARGE SCALE GENOMIC DNA]</scope>
    <source>
        <strain evidence="9">JCM 15515</strain>
    </source>
</reference>
<dbReference type="InterPro" id="IPR014729">
    <property type="entry name" value="Rossmann-like_a/b/a_fold"/>
</dbReference>
<evidence type="ECO:0000313" key="9">
    <source>
        <dbReference type="Proteomes" id="UP001500573"/>
    </source>
</evidence>
<dbReference type="InterPro" id="IPR017932">
    <property type="entry name" value="GATase_2_dom"/>
</dbReference>
<accession>A0ABP3W290</accession>
<dbReference type="Pfam" id="PF00733">
    <property type="entry name" value="Asn_synthase"/>
    <property type="match status" value="1"/>
</dbReference>
<dbReference type="InterPro" id="IPR001962">
    <property type="entry name" value="Asn_synthase"/>
</dbReference>
<comment type="pathway">
    <text evidence="1">Amino-acid biosynthesis; L-asparagine biosynthesis; L-asparagine from L-aspartate (L-Gln route): step 1/1.</text>
</comment>